<dbReference type="AlphaFoldDB" id="A0A1Q9E575"/>
<dbReference type="Gene3D" id="3.30.710.10">
    <property type="entry name" value="Potassium Channel Kv1.1, Chain A"/>
    <property type="match status" value="1"/>
</dbReference>
<dbReference type="EMBL" id="LSRX01000261">
    <property type="protein sequence ID" value="OLQ02580.1"/>
    <property type="molecule type" value="Genomic_DNA"/>
</dbReference>
<dbReference type="PANTHER" id="PTHR24412">
    <property type="entry name" value="KELCH PROTEIN"/>
    <property type="match status" value="1"/>
</dbReference>
<proteinExistence type="predicted"/>
<dbReference type="OrthoDB" id="19132at2759"/>
<dbReference type="InterPro" id="IPR011705">
    <property type="entry name" value="BACK"/>
</dbReference>
<dbReference type="SMART" id="SM00225">
    <property type="entry name" value="BTB"/>
    <property type="match status" value="1"/>
</dbReference>
<keyword evidence="2" id="KW-0677">Repeat</keyword>
<evidence type="ECO:0000256" key="2">
    <source>
        <dbReference type="ARBA" id="ARBA00022737"/>
    </source>
</evidence>
<reference evidence="5 6" key="1">
    <citation type="submission" date="2016-02" db="EMBL/GenBank/DDBJ databases">
        <title>Genome analysis of coral dinoflagellate symbionts highlights evolutionary adaptations to a symbiotic lifestyle.</title>
        <authorList>
            <person name="Aranda M."/>
            <person name="Li Y."/>
            <person name="Liew Y.J."/>
            <person name="Baumgarten S."/>
            <person name="Simakov O."/>
            <person name="Wilson M."/>
            <person name="Piel J."/>
            <person name="Ashoor H."/>
            <person name="Bougouffa S."/>
            <person name="Bajic V.B."/>
            <person name="Ryu T."/>
            <person name="Ravasi T."/>
            <person name="Bayer T."/>
            <person name="Micklem G."/>
            <person name="Kim H."/>
            <person name="Bhak J."/>
            <person name="Lajeunesse T.C."/>
            <person name="Voolstra C.R."/>
        </authorList>
    </citation>
    <scope>NUCLEOTIDE SEQUENCE [LARGE SCALE GENOMIC DNA]</scope>
    <source>
        <strain evidence="5 6">CCMP2467</strain>
    </source>
</reference>
<dbReference type="InterPro" id="IPR000210">
    <property type="entry name" value="BTB/POZ_dom"/>
</dbReference>
<feature type="compositionally biased region" description="Basic and acidic residues" evidence="3">
    <location>
        <begin position="650"/>
        <end position="663"/>
    </location>
</feature>
<feature type="region of interest" description="Disordered" evidence="3">
    <location>
        <begin position="649"/>
        <end position="678"/>
    </location>
</feature>
<dbReference type="SUPFAM" id="SSF54695">
    <property type="entry name" value="POZ domain"/>
    <property type="match status" value="1"/>
</dbReference>
<evidence type="ECO:0000256" key="3">
    <source>
        <dbReference type="SAM" id="MobiDB-lite"/>
    </source>
</evidence>
<evidence type="ECO:0000313" key="6">
    <source>
        <dbReference type="Proteomes" id="UP000186817"/>
    </source>
</evidence>
<dbReference type="InterPro" id="IPR011333">
    <property type="entry name" value="SKP1/BTB/POZ_sf"/>
</dbReference>
<name>A0A1Q9E575_SYMMI</name>
<comment type="caution">
    <text evidence="5">The sequence shown here is derived from an EMBL/GenBank/DDBJ whole genome shotgun (WGS) entry which is preliminary data.</text>
</comment>
<gene>
    <name evidence="5" type="primary">Klhl24</name>
    <name evidence="5" type="ORF">AK812_SmicGene14542</name>
</gene>
<dbReference type="Gene3D" id="1.25.40.420">
    <property type="match status" value="1"/>
</dbReference>
<dbReference type="CDD" id="cd18186">
    <property type="entry name" value="BTB_POZ_ZBTB_KLHL-like"/>
    <property type="match status" value="1"/>
</dbReference>
<evidence type="ECO:0000313" key="5">
    <source>
        <dbReference type="EMBL" id="OLQ02580.1"/>
    </source>
</evidence>
<evidence type="ECO:0000256" key="1">
    <source>
        <dbReference type="ARBA" id="ARBA00022441"/>
    </source>
</evidence>
<sequence length="842" mass="94054">MAQPTAESNAEDDEQDDGTIRIIETEALLPPAFAAMWRSGILCDVEIRVEACSFKAHRVVLASCSDYMRARFCIGMADSNCESLDLPDMPASAFEAVLQHMYTGSCIVPEDLLVHILEAASRLQYLRLLELTWHVAEERLSPKNCLRIWEVADRLSLTKLLNAAKIMCIGNFEDIAAESEFLAMSAERLLMLLGEDDLNISKEEVVFTAVRRWVNAQVDLPPQTLFELFSKVRFPIMSKSFVTEIVRADPLMAVPQALQALLDGMQDGNYRVDTPRTRQRRRLKFDSSRVVGNSIEFLCNGSLVRSLRDARSFAVAAQPLSPDGGNFYACLTWYTGSIVYIGVATAPDNLNSWQAWVWNPSHPQFCRHRGGNMERSTNFGSMKVAQGDVIGVLRQGNTLIFSHNGKLVCRGKDQSSHVMAADLEEEVFPCLGFWASNVQWEVIRPPDPRIPATMPLAMEFQARASLRETLSNRLHAELRVGMEDTATIFLEYGFLLAMMRARFADIQCNYAMKSGVARRVVWNGNEPKIVVTLCPQAAPKPPPRTAQPHSQSMQVPQKPVAPATRPRPHTARARLEAMLAEAQGAGATGSGEVICGLGSNPRPTALAKERERWEKEEDETMKEVAHLVGLREEDEEEEWARMLMVLARGPTREPGSDSHRSSGQDRNNQTVNPPTGASIERFWVDGRGRLLVTFDYNGAFPSGRRCGASTLVQKLQKMLFAKSVVAAMLADQYRDFMEATTGVTRHYKAMYYLTGRSLEQGHAAPLRRTPLMLMMAPLMLMMRAPGPGLGPLMRIMSRAVRWKTEGPMKQVLVQQYGSALERDCLIRDLCAMPGIPSWRFPV</sequence>
<evidence type="ECO:0000259" key="4">
    <source>
        <dbReference type="PROSITE" id="PS50097"/>
    </source>
</evidence>
<dbReference type="PROSITE" id="PS50097">
    <property type="entry name" value="BTB"/>
    <property type="match status" value="1"/>
</dbReference>
<keyword evidence="6" id="KW-1185">Reference proteome</keyword>
<dbReference type="InterPro" id="IPR043136">
    <property type="entry name" value="B30.2/SPRY_sf"/>
</dbReference>
<protein>
    <submittedName>
        <fullName evidence="5">Kelch-like protein 24</fullName>
    </submittedName>
</protein>
<accession>A0A1Q9E575</accession>
<dbReference type="PANTHER" id="PTHR24412:SF489">
    <property type="entry name" value="RING FINGER DOMAIN AND KELCH REPEAT-CONTAINING PROTEIN DDB_G0271372"/>
    <property type="match status" value="1"/>
</dbReference>
<dbReference type="Pfam" id="PF07707">
    <property type="entry name" value="BACK"/>
    <property type="match status" value="1"/>
</dbReference>
<dbReference type="FunFam" id="1.25.40.420:FF:000001">
    <property type="entry name" value="Kelch-like family member 12"/>
    <property type="match status" value="1"/>
</dbReference>
<feature type="domain" description="BTB" evidence="4">
    <location>
        <begin position="43"/>
        <end position="110"/>
    </location>
</feature>
<dbReference type="Proteomes" id="UP000186817">
    <property type="component" value="Unassembled WGS sequence"/>
</dbReference>
<feature type="region of interest" description="Disordered" evidence="3">
    <location>
        <begin position="536"/>
        <end position="569"/>
    </location>
</feature>
<organism evidence="5 6">
    <name type="scientific">Symbiodinium microadriaticum</name>
    <name type="common">Dinoflagellate</name>
    <name type="synonym">Zooxanthella microadriatica</name>
    <dbReference type="NCBI Taxonomy" id="2951"/>
    <lineage>
        <taxon>Eukaryota</taxon>
        <taxon>Sar</taxon>
        <taxon>Alveolata</taxon>
        <taxon>Dinophyceae</taxon>
        <taxon>Suessiales</taxon>
        <taxon>Symbiodiniaceae</taxon>
        <taxon>Symbiodinium</taxon>
    </lineage>
</organism>
<dbReference type="SMART" id="SM00875">
    <property type="entry name" value="BACK"/>
    <property type="match status" value="1"/>
</dbReference>
<feature type="compositionally biased region" description="Polar residues" evidence="3">
    <location>
        <begin position="664"/>
        <end position="675"/>
    </location>
</feature>
<dbReference type="Pfam" id="PF00651">
    <property type="entry name" value="BTB"/>
    <property type="match status" value="1"/>
</dbReference>
<dbReference type="Gene3D" id="2.60.120.920">
    <property type="match status" value="1"/>
</dbReference>
<keyword evidence="1" id="KW-0880">Kelch repeat</keyword>